<name>A0A918IP03_9ACTN</name>
<dbReference type="EMBL" id="BMVG01000110">
    <property type="protein sequence ID" value="GGW25097.1"/>
    <property type="molecule type" value="Genomic_DNA"/>
</dbReference>
<gene>
    <name evidence="2" type="ORF">GCM10010339_94690</name>
</gene>
<protein>
    <recommendedName>
        <fullName evidence="1">ORC1/DEAH AAA+ ATPase domain-containing protein</fullName>
    </recommendedName>
</protein>
<comment type="caution">
    <text evidence="2">The sequence shown here is derived from an EMBL/GenBank/DDBJ whole genome shotgun (WGS) entry which is preliminary data.</text>
</comment>
<organism evidence="2 3">
    <name type="scientific">Streptomyces alanosinicus</name>
    <dbReference type="NCBI Taxonomy" id="68171"/>
    <lineage>
        <taxon>Bacteria</taxon>
        <taxon>Bacillati</taxon>
        <taxon>Actinomycetota</taxon>
        <taxon>Actinomycetes</taxon>
        <taxon>Kitasatosporales</taxon>
        <taxon>Streptomycetaceae</taxon>
        <taxon>Streptomyces</taxon>
    </lineage>
</organism>
<accession>A0A918IP03</accession>
<dbReference type="InterPro" id="IPR049945">
    <property type="entry name" value="AAA_22"/>
</dbReference>
<evidence type="ECO:0000313" key="3">
    <source>
        <dbReference type="Proteomes" id="UP000655443"/>
    </source>
</evidence>
<keyword evidence="3" id="KW-1185">Reference proteome</keyword>
<dbReference type="AlphaFoldDB" id="A0A918IP03"/>
<proteinExistence type="predicted"/>
<dbReference type="GO" id="GO:0016887">
    <property type="term" value="F:ATP hydrolysis activity"/>
    <property type="evidence" value="ECO:0007669"/>
    <property type="project" value="InterPro"/>
</dbReference>
<dbReference type="Pfam" id="PF13401">
    <property type="entry name" value="AAA_22"/>
    <property type="match status" value="1"/>
</dbReference>
<sequence length="165" mass="18136">MNETAPDEAFAALCENLGHVLQACALMCVIAPDAVHVEAVVQAAVQHAHDPVVVSGTAPGTLPGLLASLYDRLAPAATRPRRAAHPQDAIEEELVRRPRPAIVVHDAHLLRNDALYYLYRLWDAFQEHQPRLPVILTGPEKLQAVLGRPQLASVKSCVYLWHRLN</sequence>
<reference evidence="2" key="2">
    <citation type="submission" date="2020-09" db="EMBL/GenBank/DDBJ databases">
        <authorList>
            <person name="Sun Q."/>
            <person name="Ohkuma M."/>
        </authorList>
    </citation>
    <scope>NUCLEOTIDE SEQUENCE</scope>
    <source>
        <strain evidence="2">JCM 4714</strain>
    </source>
</reference>
<feature type="domain" description="ORC1/DEAH AAA+ ATPase" evidence="1">
    <location>
        <begin position="52"/>
        <end position="146"/>
    </location>
</feature>
<evidence type="ECO:0000259" key="1">
    <source>
        <dbReference type="Pfam" id="PF13401"/>
    </source>
</evidence>
<evidence type="ECO:0000313" key="2">
    <source>
        <dbReference type="EMBL" id="GGW25097.1"/>
    </source>
</evidence>
<dbReference type="RefSeq" id="WP_189960115.1">
    <property type="nucleotide sequence ID" value="NZ_BMVG01000110.1"/>
</dbReference>
<reference evidence="2" key="1">
    <citation type="journal article" date="2014" name="Int. J. Syst. Evol. Microbiol.">
        <title>Complete genome sequence of Corynebacterium casei LMG S-19264T (=DSM 44701T), isolated from a smear-ripened cheese.</title>
        <authorList>
            <consortium name="US DOE Joint Genome Institute (JGI-PGF)"/>
            <person name="Walter F."/>
            <person name="Albersmeier A."/>
            <person name="Kalinowski J."/>
            <person name="Ruckert C."/>
        </authorList>
    </citation>
    <scope>NUCLEOTIDE SEQUENCE</scope>
    <source>
        <strain evidence="2">JCM 4714</strain>
    </source>
</reference>
<dbReference type="Proteomes" id="UP000655443">
    <property type="component" value="Unassembled WGS sequence"/>
</dbReference>